<dbReference type="InterPro" id="IPR050232">
    <property type="entry name" value="FBL13/AtMIF1-like"/>
</dbReference>
<sequence>MDSQASLLLSTRGIKAAALHSCVPPSQTVSSHSGNRSSRTELMDQLSDDLIADILSLLDTKEAARTSVLGSRWRFLWAQSPHLDFEFLDWYQPNKRKEFVDGMNRLIGARKGKKLEKLTINFNDCSTPDVDHWIDFGCESNVQIVKLRIQNERHPYILPKIMYTSSSLVSLSLEFCNIQPPEGKIKWPSLIKLQISGVQIPQLVMDNILSASPRLSSLQLHQCWGFTHLTISSTNLHDLVLRDPEDQIDLEQVLTISAPHIKYVDLLVYHMYRKIELQPCSSLVSVGYNFIGMDEVIPKAVFFNTETFFEEIHHIQELHLHDASIQVVSKLLDHGWQLPTGNIRCLRMDVAWDAKQTLFSSLDLPLCTLVILNASPTIDTLIISCDYPQVLEDNWTQLAKEKCNGDFINLKFIKLINVVGDSSGDPIKSLAQILLERTPALQKMEIWFNVRDRDDFMKISQIVHAFPKSSTEALMLLH</sequence>
<gene>
    <name evidence="2" type="ORF">CEPIT_LOCUS4879</name>
</gene>
<dbReference type="SUPFAM" id="SSF52047">
    <property type="entry name" value="RNI-like"/>
    <property type="match status" value="1"/>
</dbReference>
<protein>
    <recommendedName>
        <fullName evidence="1">F-box/LRR-repeat protein 15/At3g58940/PEG3-like LRR domain-containing protein</fullName>
    </recommendedName>
</protein>
<proteinExistence type="predicted"/>
<dbReference type="InterPro" id="IPR055411">
    <property type="entry name" value="LRR_FXL15/At3g58940/PEG3-like"/>
</dbReference>
<accession>A0AAV0CCD3</accession>
<organism evidence="2 3">
    <name type="scientific">Cuscuta epithymum</name>
    <dbReference type="NCBI Taxonomy" id="186058"/>
    <lineage>
        <taxon>Eukaryota</taxon>
        <taxon>Viridiplantae</taxon>
        <taxon>Streptophyta</taxon>
        <taxon>Embryophyta</taxon>
        <taxon>Tracheophyta</taxon>
        <taxon>Spermatophyta</taxon>
        <taxon>Magnoliopsida</taxon>
        <taxon>eudicotyledons</taxon>
        <taxon>Gunneridae</taxon>
        <taxon>Pentapetalae</taxon>
        <taxon>asterids</taxon>
        <taxon>lamiids</taxon>
        <taxon>Solanales</taxon>
        <taxon>Convolvulaceae</taxon>
        <taxon>Cuscuteae</taxon>
        <taxon>Cuscuta</taxon>
        <taxon>Cuscuta subgen. Cuscuta</taxon>
    </lineage>
</organism>
<name>A0AAV0CCD3_9ASTE</name>
<dbReference type="AlphaFoldDB" id="A0AAV0CCD3"/>
<keyword evidence="3" id="KW-1185">Reference proteome</keyword>
<dbReference type="Pfam" id="PF24758">
    <property type="entry name" value="LRR_At5g56370"/>
    <property type="match status" value="1"/>
</dbReference>
<evidence type="ECO:0000313" key="3">
    <source>
        <dbReference type="Proteomes" id="UP001152523"/>
    </source>
</evidence>
<dbReference type="PANTHER" id="PTHR31900:SF27">
    <property type="entry name" value="FBD DOMAIN-CONTAINING PROTEIN"/>
    <property type="match status" value="1"/>
</dbReference>
<comment type="caution">
    <text evidence="2">The sequence shown here is derived from an EMBL/GenBank/DDBJ whole genome shotgun (WGS) entry which is preliminary data.</text>
</comment>
<dbReference type="InterPro" id="IPR036047">
    <property type="entry name" value="F-box-like_dom_sf"/>
</dbReference>
<dbReference type="EMBL" id="CAMAPF010000026">
    <property type="protein sequence ID" value="CAH9074037.1"/>
    <property type="molecule type" value="Genomic_DNA"/>
</dbReference>
<dbReference type="SUPFAM" id="SSF81383">
    <property type="entry name" value="F-box domain"/>
    <property type="match status" value="1"/>
</dbReference>
<dbReference type="Proteomes" id="UP001152523">
    <property type="component" value="Unassembled WGS sequence"/>
</dbReference>
<dbReference type="Gene3D" id="3.80.10.10">
    <property type="entry name" value="Ribonuclease Inhibitor"/>
    <property type="match status" value="1"/>
</dbReference>
<reference evidence="2" key="1">
    <citation type="submission" date="2022-07" db="EMBL/GenBank/DDBJ databases">
        <authorList>
            <person name="Macas J."/>
            <person name="Novak P."/>
            <person name="Neumann P."/>
        </authorList>
    </citation>
    <scope>NUCLEOTIDE SEQUENCE</scope>
</reference>
<evidence type="ECO:0000259" key="1">
    <source>
        <dbReference type="Pfam" id="PF24758"/>
    </source>
</evidence>
<evidence type="ECO:0000313" key="2">
    <source>
        <dbReference type="EMBL" id="CAH9074037.1"/>
    </source>
</evidence>
<dbReference type="InterPro" id="IPR032675">
    <property type="entry name" value="LRR_dom_sf"/>
</dbReference>
<dbReference type="PANTHER" id="PTHR31900">
    <property type="entry name" value="F-BOX/RNI SUPERFAMILY PROTEIN-RELATED"/>
    <property type="match status" value="1"/>
</dbReference>
<feature type="domain" description="F-box/LRR-repeat protein 15/At3g58940/PEG3-like LRR" evidence="1">
    <location>
        <begin position="130"/>
        <end position="303"/>
    </location>
</feature>